<reference evidence="8" key="1">
    <citation type="submission" date="2024-06" db="EMBL/GenBank/DDBJ databases">
        <title>Multi-omics analyses provide insights into the biosynthesis of the anticancer antibiotic pleurotin in Hohenbuehelia grisea.</title>
        <authorList>
            <person name="Weaver J.A."/>
            <person name="Alberti F."/>
        </authorList>
    </citation>
    <scope>NUCLEOTIDE SEQUENCE [LARGE SCALE GENOMIC DNA]</scope>
    <source>
        <strain evidence="8">T-177</strain>
    </source>
</reference>
<gene>
    <name evidence="7" type="ORF">HGRIS_006126</name>
</gene>
<dbReference type="EMBL" id="JASNQZ010000001">
    <property type="protein sequence ID" value="KAL0961154.1"/>
    <property type="molecule type" value="Genomic_DNA"/>
</dbReference>
<dbReference type="PANTHER" id="PTHR12197:SF251">
    <property type="entry name" value="EG:BACR7C10.4 PROTEIN"/>
    <property type="match status" value="1"/>
</dbReference>
<sequence>MSTLLLNGFPSLRLESHLEARNKAVAARNISAGAVVLSTPGFATVLLPSEKGRRCDACHLPGGGQRQAILRCSGCASYFYCDSSCQKLHWPKHKLICKRWNSFATSPAFQSLEEHEKMDAILLTHTLAELSVLHQTGGSQAHFDTLMELLPSENSSQHPPVCPNAYPSCLEAQIQDIYSRFGNNNFAVHSHLNTFAHGVFPLASRTFNHSCAPNAAAKYILNASHVVVMEVVALRDITLGEEVCLTYLDPALMQSRHQMLEITYGFRCRCQSCQTLNSMDATTLPIDASDLGALEASLRKFVGIGTGAIPSAPSQAIPRELYCLFSEAYLGQLSETFSKASHEGSYEVAQQSGETLLALYIMIYPPNYPQIGMHALEITKSRWNAAVVGDTKDTLYIKTTQYYLALSRAILDIFGQEGDPDGPRQEISLLESLINETLIQEWSVNI</sequence>
<evidence type="ECO:0000313" key="8">
    <source>
        <dbReference type="Proteomes" id="UP001556367"/>
    </source>
</evidence>
<organism evidence="7 8">
    <name type="scientific">Hohenbuehelia grisea</name>
    <dbReference type="NCBI Taxonomy" id="104357"/>
    <lineage>
        <taxon>Eukaryota</taxon>
        <taxon>Fungi</taxon>
        <taxon>Dikarya</taxon>
        <taxon>Basidiomycota</taxon>
        <taxon>Agaricomycotina</taxon>
        <taxon>Agaricomycetes</taxon>
        <taxon>Agaricomycetidae</taxon>
        <taxon>Agaricales</taxon>
        <taxon>Pleurotineae</taxon>
        <taxon>Pleurotaceae</taxon>
        <taxon>Hohenbuehelia</taxon>
    </lineage>
</organism>
<dbReference type="Gene3D" id="1.10.220.160">
    <property type="match status" value="1"/>
</dbReference>
<evidence type="ECO:0008006" key="9">
    <source>
        <dbReference type="Google" id="ProtNLM"/>
    </source>
</evidence>
<evidence type="ECO:0000259" key="5">
    <source>
        <dbReference type="PROSITE" id="PS50280"/>
    </source>
</evidence>
<dbReference type="SUPFAM" id="SSF82199">
    <property type="entry name" value="SET domain"/>
    <property type="match status" value="1"/>
</dbReference>
<keyword evidence="3" id="KW-0862">Zinc</keyword>
<dbReference type="InterPro" id="IPR046341">
    <property type="entry name" value="SET_dom_sf"/>
</dbReference>
<evidence type="ECO:0000256" key="4">
    <source>
        <dbReference type="PROSITE-ProRule" id="PRU00134"/>
    </source>
</evidence>
<comment type="caution">
    <text evidence="7">The sequence shown here is derived from an EMBL/GenBank/DDBJ whole genome shotgun (WGS) entry which is preliminary data.</text>
</comment>
<evidence type="ECO:0000313" key="7">
    <source>
        <dbReference type="EMBL" id="KAL0961154.1"/>
    </source>
</evidence>
<dbReference type="PANTHER" id="PTHR12197">
    <property type="entry name" value="HISTONE-LYSINE N-METHYLTRANSFERASE SMYD"/>
    <property type="match status" value="1"/>
</dbReference>
<evidence type="ECO:0000256" key="2">
    <source>
        <dbReference type="ARBA" id="ARBA00022771"/>
    </source>
</evidence>
<accession>A0ABR3K029</accession>
<keyword evidence="2 4" id="KW-0863">Zinc-finger</keyword>
<dbReference type="PROSITE" id="PS01360">
    <property type="entry name" value="ZF_MYND_1"/>
    <property type="match status" value="1"/>
</dbReference>
<dbReference type="PROSITE" id="PS50865">
    <property type="entry name" value="ZF_MYND_2"/>
    <property type="match status" value="1"/>
</dbReference>
<dbReference type="Gene3D" id="6.10.140.2220">
    <property type="match status" value="1"/>
</dbReference>
<dbReference type="Gene3D" id="2.170.270.10">
    <property type="entry name" value="SET domain"/>
    <property type="match status" value="1"/>
</dbReference>
<dbReference type="InterPro" id="IPR001214">
    <property type="entry name" value="SET_dom"/>
</dbReference>
<dbReference type="CDD" id="cd20071">
    <property type="entry name" value="SET_SMYD"/>
    <property type="match status" value="1"/>
</dbReference>
<dbReference type="InterPro" id="IPR002893">
    <property type="entry name" value="Znf_MYND"/>
</dbReference>
<proteinExistence type="predicted"/>
<keyword evidence="1" id="KW-0479">Metal-binding</keyword>
<dbReference type="Pfam" id="PF00856">
    <property type="entry name" value="SET"/>
    <property type="match status" value="1"/>
</dbReference>
<name>A0ABR3K029_9AGAR</name>
<dbReference type="PROSITE" id="PS50280">
    <property type="entry name" value="SET"/>
    <property type="match status" value="1"/>
</dbReference>
<keyword evidence="8" id="KW-1185">Reference proteome</keyword>
<feature type="domain" description="SET" evidence="5">
    <location>
        <begin position="10"/>
        <end position="248"/>
    </location>
</feature>
<evidence type="ECO:0000259" key="6">
    <source>
        <dbReference type="PROSITE" id="PS50865"/>
    </source>
</evidence>
<evidence type="ECO:0000256" key="3">
    <source>
        <dbReference type="ARBA" id="ARBA00022833"/>
    </source>
</evidence>
<protein>
    <recommendedName>
        <fullName evidence="9">SET domain-containing protein</fullName>
    </recommendedName>
</protein>
<dbReference type="Proteomes" id="UP001556367">
    <property type="component" value="Unassembled WGS sequence"/>
</dbReference>
<evidence type="ECO:0000256" key="1">
    <source>
        <dbReference type="ARBA" id="ARBA00022723"/>
    </source>
</evidence>
<dbReference type="Pfam" id="PF01753">
    <property type="entry name" value="zf-MYND"/>
    <property type="match status" value="1"/>
</dbReference>
<dbReference type="InterPro" id="IPR050869">
    <property type="entry name" value="H3K4_H4K5_MeTrfase"/>
</dbReference>
<feature type="domain" description="MYND-type" evidence="6">
    <location>
        <begin position="55"/>
        <end position="97"/>
    </location>
</feature>
<dbReference type="SUPFAM" id="SSF144232">
    <property type="entry name" value="HIT/MYND zinc finger-like"/>
    <property type="match status" value="1"/>
</dbReference>